<proteinExistence type="inferred from homology"/>
<comment type="similarity">
    <text evidence="2 9">Belongs to the cytochrome P450 family.</text>
</comment>
<dbReference type="PRINTS" id="PR00385">
    <property type="entry name" value="P450"/>
</dbReference>
<dbReference type="RefSeq" id="XP_025552443.1">
    <property type="nucleotide sequence ID" value="XM_025700555.1"/>
</dbReference>
<feature type="binding site" description="axial binding residue" evidence="8">
    <location>
        <position position="443"/>
    </location>
    <ligand>
        <name>heme</name>
        <dbReference type="ChEBI" id="CHEBI:30413"/>
    </ligand>
    <ligandPart>
        <name>Fe</name>
        <dbReference type="ChEBI" id="CHEBI:18248"/>
    </ligandPart>
</feature>
<accession>A0A395I0U0</accession>
<dbReference type="OrthoDB" id="1470350at2759"/>
<reference evidence="11 12" key="1">
    <citation type="submission" date="2018-02" db="EMBL/GenBank/DDBJ databases">
        <title>The genomes of Aspergillus section Nigri reveals drivers in fungal speciation.</title>
        <authorList>
            <consortium name="DOE Joint Genome Institute"/>
            <person name="Vesth T.C."/>
            <person name="Nybo J."/>
            <person name="Theobald S."/>
            <person name="Brandl J."/>
            <person name="Frisvad J.C."/>
            <person name="Nielsen K.F."/>
            <person name="Lyhne E.K."/>
            <person name="Kogle M.E."/>
            <person name="Kuo A."/>
            <person name="Riley R."/>
            <person name="Clum A."/>
            <person name="Nolan M."/>
            <person name="Lipzen A."/>
            <person name="Salamov A."/>
            <person name="Henrissat B."/>
            <person name="Wiebenga A."/>
            <person name="De vries R.P."/>
            <person name="Grigoriev I.V."/>
            <person name="Mortensen U.H."/>
            <person name="Andersen M.R."/>
            <person name="Baker S.E."/>
        </authorList>
    </citation>
    <scope>NUCLEOTIDE SEQUENCE [LARGE SCALE GENOMIC DNA]</scope>
    <source>
        <strain evidence="11 12">CBS 101889</strain>
    </source>
</reference>
<dbReference type="InterPro" id="IPR001128">
    <property type="entry name" value="Cyt_P450"/>
</dbReference>
<evidence type="ECO:0000256" key="4">
    <source>
        <dbReference type="ARBA" id="ARBA00022723"/>
    </source>
</evidence>
<dbReference type="PROSITE" id="PS00086">
    <property type="entry name" value="CYTOCHROME_P450"/>
    <property type="match status" value="1"/>
</dbReference>
<evidence type="ECO:0000256" key="7">
    <source>
        <dbReference type="ARBA" id="ARBA00023033"/>
    </source>
</evidence>
<sequence>MARTSHRRTLRRREFARGYGCQPIAHSFSKDPFLGLDTIPSTLRAIRQHKILERGCALFRRYGTTFTIRELQQSSILTIEPENIKTVLFVNFKEYGLSHRLQPFKPLLGEGIFNTDGAHWAASRALIRPSFARDQVIADLEALEALIQDLLALVPRDGATIDLQELFFRYTMDSATGFLFGQSVHTLRQEQESPSGRVGFAEAFQYAQRAVLVRATLGSFNALYRDRKAEECNRVCREFVQRFVDEAVHAAESKQRDGVSANGEGTQKEKRRVFSHELASRTSDKQRILDELMNVLLAGRDTTASLLGNLFFMLAKNPAIWAKLRREVEVLQGRPPTYDELPGLRYVQCCVKESLRLHPVVPRNQRQAVCDTVLPLGGGPDGLAPVFVPKGTFVAYSLFALHRRRDLYGPDAEEFRPERWEDGSLQPQLRWGYLPFNGGPRICIGQRYAVTEASYVLVRLVQEFRRLESRDPGPWEESRGLTLCSRNGTRAGLVR</sequence>
<dbReference type="InterPro" id="IPR002402">
    <property type="entry name" value="Cyt_P450_E_grp-II"/>
</dbReference>
<keyword evidence="4 8" id="KW-0479">Metal-binding</keyword>
<dbReference type="GeneID" id="37204844"/>
<dbReference type="AlphaFoldDB" id="A0A395I0U0"/>
<dbReference type="PRINTS" id="PR00464">
    <property type="entry name" value="EP450II"/>
</dbReference>
<dbReference type="PANTHER" id="PTHR24287:SF17">
    <property type="entry name" value="P450, PUTATIVE (EUROFUNG)-RELATED"/>
    <property type="match status" value="1"/>
</dbReference>
<dbReference type="PRINTS" id="PR01239">
    <property type="entry name" value="EP450IICYP52"/>
</dbReference>
<dbReference type="GO" id="GO:0020037">
    <property type="term" value="F:heme binding"/>
    <property type="evidence" value="ECO:0007669"/>
    <property type="project" value="InterPro"/>
</dbReference>
<dbReference type="InterPro" id="IPR047146">
    <property type="entry name" value="Cyt_P450_E_CYP52_fungi"/>
</dbReference>
<keyword evidence="3 8" id="KW-0349">Heme</keyword>
<dbReference type="EMBL" id="KZ824280">
    <property type="protein sequence ID" value="RAL13289.1"/>
    <property type="molecule type" value="Genomic_DNA"/>
</dbReference>
<gene>
    <name evidence="11" type="ORF">BO97DRAFT_477494</name>
</gene>
<name>A0A395I0U0_ASPHC</name>
<keyword evidence="6 8" id="KW-0408">Iron</keyword>
<dbReference type="GO" id="GO:0016712">
    <property type="term" value="F:oxidoreductase activity, acting on paired donors, with incorporation or reduction of molecular oxygen, reduced flavin or flavoprotein as one donor, and incorporation of one atom of oxygen"/>
    <property type="evidence" value="ECO:0007669"/>
    <property type="project" value="InterPro"/>
</dbReference>
<organism evidence="11 12">
    <name type="scientific">Aspergillus homomorphus (strain CBS 101889)</name>
    <dbReference type="NCBI Taxonomy" id="1450537"/>
    <lineage>
        <taxon>Eukaryota</taxon>
        <taxon>Fungi</taxon>
        <taxon>Dikarya</taxon>
        <taxon>Ascomycota</taxon>
        <taxon>Pezizomycotina</taxon>
        <taxon>Eurotiomycetes</taxon>
        <taxon>Eurotiomycetidae</taxon>
        <taxon>Eurotiales</taxon>
        <taxon>Aspergillaceae</taxon>
        <taxon>Aspergillus</taxon>
        <taxon>Aspergillus subgen. Circumdati</taxon>
    </lineage>
</organism>
<dbReference type="STRING" id="1450537.A0A395I0U0"/>
<dbReference type="Proteomes" id="UP000248961">
    <property type="component" value="Unassembled WGS sequence"/>
</dbReference>
<evidence type="ECO:0000256" key="9">
    <source>
        <dbReference type="RuleBase" id="RU000461"/>
    </source>
</evidence>
<evidence type="ECO:0000313" key="12">
    <source>
        <dbReference type="Proteomes" id="UP000248961"/>
    </source>
</evidence>
<feature type="region of interest" description="Disordered" evidence="10">
    <location>
        <begin position="254"/>
        <end position="276"/>
    </location>
</feature>
<evidence type="ECO:0000256" key="2">
    <source>
        <dbReference type="ARBA" id="ARBA00010617"/>
    </source>
</evidence>
<dbReference type="GO" id="GO:0005506">
    <property type="term" value="F:iron ion binding"/>
    <property type="evidence" value="ECO:0007669"/>
    <property type="project" value="InterPro"/>
</dbReference>
<dbReference type="SUPFAM" id="SSF48264">
    <property type="entry name" value="Cytochrome P450"/>
    <property type="match status" value="1"/>
</dbReference>
<comment type="cofactor">
    <cofactor evidence="1 8">
        <name>heme</name>
        <dbReference type="ChEBI" id="CHEBI:30413"/>
    </cofactor>
</comment>
<keyword evidence="5 9" id="KW-0560">Oxidoreductase</keyword>
<evidence type="ECO:0000256" key="6">
    <source>
        <dbReference type="ARBA" id="ARBA00023004"/>
    </source>
</evidence>
<keyword evidence="12" id="KW-1185">Reference proteome</keyword>
<dbReference type="InterPro" id="IPR036396">
    <property type="entry name" value="Cyt_P450_sf"/>
</dbReference>
<dbReference type="Gene3D" id="1.10.630.10">
    <property type="entry name" value="Cytochrome P450"/>
    <property type="match status" value="1"/>
</dbReference>
<feature type="compositionally biased region" description="Basic and acidic residues" evidence="10">
    <location>
        <begin position="266"/>
        <end position="276"/>
    </location>
</feature>
<evidence type="ECO:0000313" key="11">
    <source>
        <dbReference type="EMBL" id="RAL13289.1"/>
    </source>
</evidence>
<dbReference type="InterPro" id="IPR002974">
    <property type="entry name" value="Cyt_P450_E_CYP52_ascomycetes"/>
</dbReference>
<protein>
    <submittedName>
        <fullName evidence="11">Cytochrome P450</fullName>
    </submittedName>
</protein>
<evidence type="ECO:0000256" key="1">
    <source>
        <dbReference type="ARBA" id="ARBA00001971"/>
    </source>
</evidence>
<evidence type="ECO:0000256" key="5">
    <source>
        <dbReference type="ARBA" id="ARBA00023002"/>
    </source>
</evidence>
<evidence type="ECO:0000256" key="10">
    <source>
        <dbReference type="SAM" id="MobiDB-lite"/>
    </source>
</evidence>
<dbReference type="InterPro" id="IPR017972">
    <property type="entry name" value="Cyt_P450_CS"/>
</dbReference>
<dbReference type="CDD" id="cd11063">
    <property type="entry name" value="CYP52"/>
    <property type="match status" value="1"/>
</dbReference>
<evidence type="ECO:0000256" key="8">
    <source>
        <dbReference type="PIRSR" id="PIRSR602402-1"/>
    </source>
</evidence>
<evidence type="ECO:0000256" key="3">
    <source>
        <dbReference type="ARBA" id="ARBA00022617"/>
    </source>
</evidence>
<dbReference type="PANTHER" id="PTHR24287">
    <property type="entry name" value="P450, PUTATIVE (EUROFUNG)-RELATED"/>
    <property type="match status" value="1"/>
</dbReference>
<dbReference type="Pfam" id="PF00067">
    <property type="entry name" value="p450"/>
    <property type="match status" value="1"/>
</dbReference>
<keyword evidence="7 9" id="KW-0503">Monooxygenase</keyword>
<dbReference type="VEuPathDB" id="FungiDB:BO97DRAFT_477494"/>